<evidence type="ECO:0000256" key="1">
    <source>
        <dbReference type="ARBA" id="ARBA00022664"/>
    </source>
</evidence>
<feature type="domain" description="CCHC-type" evidence="8">
    <location>
        <begin position="74"/>
        <end position="89"/>
    </location>
</feature>
<dbReference type="PROSITE" id="PS50158">
    <property type="entry name" value="ZF_CCHC"/>
    <property type="match status" value="1"/>
</dbReference>
<dbReference type="InterPro" id="IPR001878">
    <property type="entry name" value="Znf_CCHC"/>
</dbReference>
<dbReference type="InterPro" id="IPR036875">
    <property type="entry name" value="Znf_CCHC_sf"/>
</dbReference>
<evidence type="ECO:0000313" key="9">
    <source>
        <dbReference type="EMBL" id="MBW0468188.1"/>
    </source>
</evidence>
<evidence type="ECO:0000259" key="8">
    <source>
        <dbReference type="PROSITE" id="PS50158"/>
    </source>
</evidence>
<dbReference type="PANTHER" id="PTHR37984:SF5">
    <property type="entry name" value="PROTEIN NYNRIN-LIKE"/>
    <property type="match status" value="1"/>
</dbReference>
<dbReference type="Proteomes" id="UP000765509">
    <property type="component" value="Unassembled WGS sequence"/>
</dbReference>
<evidence type="ECO:0000256" key="6">
    <source>
        <dbReference type="PROSITE-ProRule" id="PRU00047"/>
    </source>
</evidence>
<dbReference type="EMBL" id="AVOT02001795">
    <property type="protein sequence ID" value="MBW0468188.1"/>
    <property type="molecule type" value="Genomic_DNA"/>
</dbReference>
<keyword evidence="10" id="KW-1185">Reference proteome</keyword>
<keyword evidence="5" id="KW-0378">Hydrolase</keyword>
<comment type="caution">
    <text evidence="9">The sequence shown here is derived from an EMBL/GenBank/DDBJ whole genome shotgun (WGS) entry which is preliminary data.</text>
</comment>
<dbReference type="GO" id="GO:0006397">
    <property type="term" value="P:mRNA processing"/>
    <property type="evidence" value="ECO:0007669"/>
    <property type="project" value="UniProtKB-KW"/>
</dbReference>
<feature type="region of interest" description="Disordered" evidence="7">
    <location>
        <begin position="101"/>
        <end position="129"/>
    </location>
</feature>
<dbReference type="SUPFAM" id="SSF57756">
    <property type="entry name" value="Retrovirus zinc finger-like domains"/>
    <property type="match status" value="1"/>
</dbReference>
<keyword evidence="6" id="KW-0479">Metal-binding</keyword>
<dbReference type="GO" id="GO:0016779">
    <property type="term" value="F:nucleotidyltransferase activity"/>
    <property type="evidence" value="ECO:0007669"/>
    <property type="project" value="UniProtKB-KW"/>
</dbReference>
<keyword evidence="5" id="KW-0255">Endonuclease</keyword>
<dbReference type="InterPro" id="IPR043502">
    <property type="entry name" value="DNA/RNA_pol_sf"/>
</dbReference>
<feature type="compositionally biased region" description="Basic and acidic residues" evidence="7">
    <location>
        <begin position="118"/>
        <end position="129"/>
    </location>
</feature>
<dbReference type="Gene3D" id="2.40.70.10">
    <property type="entry name" value="Acid Proteases"/>
    <property type="match status" value="1"/>
</dbReference>
<dbReference type="InterPro" id="IPR050951">
    <property type="entry name" value="Retrovirus_Pol_polyprotein"/>
</dbReference>
<keyword evidence="3" id="KW-0548">Nucleotidyltransferase</keyword>
<dbReference type="Gene3D" id="3.10.10.10">
    <property type="entry name" value="HIV Type 1 Reverse Transcriptase, subunit A, domain 1"/>
    <property type="match status" value="1"/>
</dbReference>
<keyword evidence="6" id="KW-0862">Zinc</keyword>
<evidence type="ECO:0000256" key="3">
    <source>
        <dbReference type="ARBA" id="ARBA00022695"/>
    </source>
</evidence>
<evidence type="ECO:0000313" key="10">
    <source>
        <dbReference type="Proteomes" id="UP000765509"/>
    </source>
</evidence>
<dbReference type="InterPro" id="IPR021109">
    <property type="entry name" value="Peptidase_aspartic_dom_sf"/>
</dbReference>
<dbReference type="Pfam" id="PF00098">
    <property type="entry name" value="zf-CCHC"/>
    <property type="match status" value="1"/>
</dbReference>
<keyword evidence="6" id="KW-0863">Zinc-finger</keyword>
<name>A0A9Q3GI15_9BASI</name>
<keyword evidence="1" id="KW-0507">mRNA processing</keyword>
<dbReference type="GO" id="GO:0004519">
    <property type="term" value="F:endonuclease activity"/>
    <property type="evidence" value="ECO:0007669"/>
    <property type="project" value="UniProtKB-KW"/>
</dbReference>
<dbReference type="AlphaFoldDB" id="A0A9Q3GI15"/>
<organism evidence="9 10">
    <name type="scientific">Austropuccinia psidii MF-1</name>
    <dbReference type="NCBI Taxonomy" id="1389203"/>
    <lineage>
        <taxon>Eukaryota</taxon>
        <taxon>Fungi</taxon>
        <taxon>Dikarya</taxon>
        <taxon>Basidiomycota</taxon>
        <taxon>Pucciniomycotina</taxon>
        <taxon>Pucciniomycetes</taxon>
        <taxon>Pucciniales</taxon>
        <taxon>Sphaerophragmiaceae</taxon>
        <taxon>Austropuccinia</taxon>
    </lineage>
</organism>
<feature type="compositionally biased region" description="Acidic residues" evidence="7">
    <location>
        <begin position="101"/>
        <end position="114"/>
    </location>
</feature>
<evidence type="ECO:0000256" key="2">
    <source>
        <dbReference type="ARBA" id="ARBA00022679"/>
    </source>
</evidence>
<evidence type="ECO:0000256" key="7">
    <source>
        <dbReference type="SAM" id="MobiDB-lite"/>
    </source>
</evidence>
<dbReference type="GO" id="GO:0003676">
    <property type="term" value="F:nucleic acid binding"/>
    <property type="evidence" value="ECO:0007669"/>
    <property type="project" value="InterPro"/>
</dbReference>
<keyword evidence="2" id="KW-0808">Transferase</keyword>
<reference evidence="9" key="1">
    <citation type="submission" date="2021-03" db="EMBL/GenBank/DDBJ databases">
        <title>Draft genome sequence of rust myrtle Austropuccinia psidii MF-1, a brazilian biotype.</title>
        <authorList>
            <person name="Quecine M.C."/>
            <person name="Pachon D.M.R."/>
            <person name="Bonatelli M.L."/>
            <person name="Correr F.H."/>
            <person name="Franceschini L.M."/>
            <person name="Leite T.F."/>
            <person name="Margarido G.R.A."/>
            <person name="Almeida C.A."/>
            <person name="Ferrarezi J.A."/>
            <person name="Labate C.A."/>
        </authorList>
    </citation>
    <scope>NUCLEOTIDE SEQUENCE</scope>
    <source>
        <strain evidence="9">MF-1</strain>
    </source>
</reference>
<evidence type="ECO:0000256" key="5">
    <source>
        <dbReference type="ARBA" id="ARBA00022759"/>
    </source>
</evidence>
<gene>
    <name evidence="9" type="ORF">O181_007903</name>
</gene>
<dbReference type="PANTHER" id="PTHR37984">
    <property type="entry name" value="PROTEIN CBG26694"/>
    <property type="match status" value="1"/>
</dbReference>
<proteinExistence type="predicted"/>
<protein>
    <recommendedName>
        <fullName evidence="8">CCHC-type domain-containing protein</fullName>
    </recommendedName>
</protein>
<dbReference type="GO" id="GO:0008270">
    <property type="term" value="F:zinc ion binding"/>
    <property type="evidence" value="ECO:0007669"/>
    <property type="project" value="UniProtKB-KW"/>
</dbReference>
<dbReference type="SUPFAM" id="SSF56672">
    <property type="entry name" value="DNA/RNA polymerases"/>
    <property type="match status" value="1"/>
</dbReference>
<dbReference type="SMART" id="SM00343">
    <property type="entry name" value="ZnF_C2HC"/>
    <property type="match status" value="1"/>
</dbReference>
<sequence length="490" mass="56943">MPGELQHAVKFGFHRSFTLDDIANTLQDIRKRSNIGKYFQFRSSSFKEKQSLRVDVKDKHKVKLAEVTKKKNTCHNCGSTDHYSNNCPKAKKKVYAIEQIPDEESPTEDSESDSMGDSIREQSDDDQYPREEFLVKYQEETKIEIQYTQLEAGMPQDTANKKLCKHTQDAQKLLVTPTKGMAYIHGTAAKMTVCIENSQHLLIIDSGAHCSIVVKDYLNNYFPNLEKKFLPTTAKELKSASGKMTSSRTVIVEIIIPHRKGNIRLHPEFFVLDDAHIQKLLLGTDYQRMHGIYICITKNRQITIATNKEKKFLLHIYQMSTHDPLEELLNELRERKFSTSLISKQKLSLLKMLRKNRFEFSNGEKPLGKIRGHDIELYLDVERPYSPILRRSPYPESLETRKEIEKHINEPPDMYVISEIGHNEIVEITTIVLITWNYAKSRLCGDFRALNNYRKSDRYPIPRIPHAIDKLKNSKYNQNGLYERFPSEWS</sequence>
<accession>A0A9Q3GI15</accession>
<evidence type="ECO:0000256" key="4">
    <source>
        <dbReference type="ARBA" id="ARBA00022722"/>
    </source>
</evidence>
<keyword evidence="4" id="KW-0540">Nuclease</keyword>
<dbReference type="Gene3D" id="4.10.60.10">
    <property type="entry name" value="Zinc finger, CCHC-type"/>
    <property type="match status" value="1"/>
</dbReference>